<dbReference type="PANTHER" id="PTHR43142:SF1">
    <property type="entry name" value="CARBOXYLIC ESTER HYDROLASE"/>
    <property type="match status" value="1"/>
</dbReference>
<dbReference type="PANTHER" id="PTHR43142">
    <property type="entry name" value="CARBOXYLIC ESTER HYDROLASE"/>
    <property type="match status" value="1"/>
</dbReference>
<name>A0AAR5QEJ9_DENPD</name>
<dbReference type="EnsemblMetazoa" id="XM_019916062.1">
    <property type="protein sequence ID" value="XP_019771621.1"/>
    <property type="gene ID" value="LOC109545396"/>
</dbReference>
<dbReference type="SUPFAM" id="SSF53474">
    <property type="entry name" value="alpha/beta-Hydrolases"/>
    <property type="match status" value="1"/>
</dbReference>
<evidence type="ECO:0000256" key="5">
    <source>
        <dbReference type="ARBA" id="ARBA00023180"/>
    </source>
</evidence>
<keyword evidence="3 6" id="KW-0378">Hydrolase</keyword>
<feature type="domain" description="Carboxylesterase type B" evidence="7">
    <location>
        <begin position="76"/>
        <end position="606"/>
    </location>
</feature>
<dbReference type="PROSITE" id="PS00122">
    <property type="entry name" value="CARBOXYLESTERASE_B_1"/>
    <property type="match status" value="1"/>
</dbReference>
<keyword evidence="5" id="KW-0325">Glycoprotein</keyword>
<protein>
    <recommendedName>
        <fullName evidence="6">Carboxylic ester hydrolase</fullName>
        <ecNumber evidence="6">3.1.1.-</ecNumber>
    </recommendedName>
</protein>
<evidence type="ECO:0000313" key="8">
    <source>
        <dbReference type="EnsemblMetazoa" id="XP_019771621.1"/>
    </source>
</evidence>
<dbReference type="Gene3D" id="3.40.50.1820">
    <property type="entry name" value="alpha/beta hydrolase"/>
    <property type="match status" value="1"/>
</dbReference>
<evidence type="ECO:0000259" key="7">
    <source>
        <dbReference type="Pfam" id="PF00135"/>
    </source>
</evidence>
<evidence type="ECO:0000313" key="9">
    <source>
        <dbReference type="Proteomes" id="UP000019118"/>
    </source>
</evidence>
<dbReference type="Pfam" id="PF00135">
    <property type="entry name" value="COesterase"/>
    <property type="match status" value="1"/>
</dbReference>
<evidence type="ECO:0000256" key="6">
    <source>
        <dbReference type="RuleBase" id="RU361235"/>
    </source>
</evidence>
<accession>A0AAR5QEJ9</accession>
<evidence type="ECO:0000256" key="4">
    <source>
        <dbReference type="ARBA" id="ARBA00023157"/>
    </source>
</evidence>
<dbReference type="Proteomes" id="UP000019118">
    <property type="component" value="Unassembled WGS sequence"/>
</dbReference>
<reference evidence="8" key="2">
    <citation type="submission" date="2024-08" db="UniProtKB">
        <authorList>
            <consortium name="EnsemblMetazoa"/>
        </authorList>
    </citation>
    <scope>IDENTIFICATION</scope>
</reference>
<dbReference type="InterPro" id="IPR029058">
    <property type="entry name" value="AB_hydrolase_fold"/>
</dbReference>
<sequence length="622" mass="69796">MISSLHSLILLGHSNNIFFLQLGNYADFNVHASKSLVCLVQRSVSFLIRAAISWVKMLRCAVLFLSVVEVLNYQLSPIVTISDGRVQGIVNSSVGSSREYYAFRGIPFAKAPIGNLRFKAPIPNDPWSGILNATETKEQCVQISGILGLSITGSEDCLYLNVYTTKISGNLPVMVWIFGGGFTIGGAEYSSYAPDFILDRDIVFVSLNYRLGAFGFLSTGDLSSPGNWGIKDQILALKWVKKNIKSFGGNPNRITIVGQSAGSASISYILQARKTKGLYHAAIMQSGTSLCLWSLTRTAREIAFALGARLGIFTADTRELVEELRKVDYQRLKRAENDVFYVVSRNLKQNESLLNAMFSAIAVDNIFNGLPMGPVVEPDHEEAVITEKSHELLRSGQFNKVPVIVGINSNEAKSFLGLFIEIIKPLFTRYDLNIAMLAPYDLSRNSTKRTLAGTEVKQHWFGEEPIVTYPSINIIKFVSNEHFNRPIRETVNQMSKYTDVFYYEFGYRGSLGEFENDFAGVGHYEEIFYIFANKPNANSDDQIARRRLLELWSNFIKFGNPTPTSLEGTVWQPNGPKSRLNDNLLYLSINSTLSMRQNPYQSDYEFYQDLYQTYGDPPYSTY</sequence>
<dbReference type="AlphaFoldDB" id="A0AAR5QEJ9"/>
<proteinExistence type="inferred from homology"/>
<organism evidence="8 9">
    <name type="scientific">Dendroctonus ponderosae</name>
    <name type="common">Mountain pine beetle</name>
    <dbReference type="NCBI Taxonomy" id="77166"/>
    <lineage>
        <taxon>Eukaryota</taxon>
        <taxon>Metazoa</taxon>
        <taxon>Ecdysozoa</taxon>
        <taxon>Arthropoda</taxon>
        <taxon>Hexapoda</taxon>
        <taxon>Insecta</taxon>
        <taxon>Pterygota</taxon>
        <taxon>Neoptera</taxon>
        <taxon>Endopterygota</taxon>
        <taxon>Coleoptera</taxon>
        <taxon>Polyphaga</taxon>
        <taxon>Cucujiformia</taxon>
        <taxon>Curculionidae</taxon>
        <taxon>Scolytinae</taxon>
        <taxon>Dendroctonus</taxon>
    </lineage>
</organism>
<reference evidence="9" key="1">
    <citation type="journal article" date="2013" name="Genome Biol.">
        <title>Draft genome of the mountain pine beetle, Dendroctonus ponderosae Hopkins, a major forest pest.</title>
        <authorList>
            <person name="Keeling C.I."/>
            <person name="Yuen M.M."/>
            <person name="Liao N.Y."/>
            <person name="Docking T.R."/>
            <person name="Chan S.K."/>
            <person name="Taylor G.A."/>
            <person name="Palmquist D.L."/>
            <person name="Jackman S.D."/>
            <person name="Nguyen A."/>
            <person name="Li M."/>
            <person name="Henderson H."/>
            <person name="Janes J.K."/>
            <person name="Zhao Y."/>
            <person name="Pandoh P."/>
            <person name="Moore R."/>
            <person name="Sperling F.A."/>
            <person name="Huber D.P."/>
            <person name="Birol I."/>
            <person name="Jones S.J."/>
            <person name="Bohlmann J."/>
        </authorList>
    </citation>
    <scope>NUCLEOTIDE SEQUENCE</scope>
</reference>
<evidence type="ECO:0000256" key="2">
    <source>
        <dbReference type="ARBA" id="ARBA00022487"/>
    </source>
</evidence>
<comment type="similarity">
    <text evidence="1 6">Belongs to the type-B carboxylesterase/lipase family.</text>
</comment>
<dbReference type="InterPro" id="IPR002018">
    <property type="entry name" value="CarbesteraseB"/>
</dbReference>
<dbReference type="GO" id="GO:0052689">
    <property type="term" value="F:carboxylic ester hydrolase activity"/>
    <property type="evidence" value="ECO:0007669"/>
    <property type="project" value="UniProtKB-KW"/>
</dbReference>
<keyword evidence="4" id="KW-1015">Disulfide bond</keyword>
<evidence type="ECO:0000256" key="1">
    <source>
        <dbReference type="ARBA" id="ARBA00005964"/>
    </source>
</evidence>
<keyword evidence="9" id="KW-1185">Reference proteome</keyword>
<dbReference type="EC" id="3.1.1.-" evidence="6"/>
<keyword evidence="2" id="KW-0719">Serine esterase</keyword>
<dbReference type="InterPro" id="IPR019826">
    <property type="entry name" value="Carboxylesterase_B_AS"/>
</dbReference>
<evidence type="ECO:0000256" key="3">
    <source>
        <dbReference type="ARBA" id="ARBA00022801"/>
    </source>
</evidence>